<organism evidence="2 3">
    <name type="scientific">Cherax quadricarinatus</name>
    <name type="common">Australian red claw crayfish</name>
    <dbReference type="NCBI Taxonomy" id="27406"/>
    <lineage>
        <taxon>Eukaryota</taxon>
        <taxon>Metazoa</taxon>
        <taxon>Ecdysozoa</taxon>
        <taxon>Arthropoda</taxon>
        <taxon>Crustacea</taxon>
        <taxon>Multicrustacea</taxon>
        <taxon>Malacostraca</taxon>
        <taxon>Eumalacostraca</taxon>
        <taxon>Eucarida</taxon>
        <taxon>Decapoda</taxon>
        <taxon>Pleocyemata</taxon>
        <taxon>Astacidea</taxon>
        <taxon>Parastacoidea</taxon>
        <taxon>Parastacidae</taxon>
        <taxon>Cherax</taxon>
    </lineage>
</organism>
<evidence type="ECO:0000313" key="3">
    <source>
        <dbReference type="Proteomes" id="UP001445076"/>
    </source>
</evidence>
<feature type="chain" id="PRO_5043373676" description="Protein quiver" evidence="1">
    <location>
        <begin position="20"/>
        <end position="176"/>
    </location>
</feature>
<dbReference type="Proteomes" id="UP001445076">
    <property type="component" value="Unassembled WGS sequence"/>
</dbReference>
<protein>
    <recommendedName>
        <fullName evidence="4">Protein quiver</fullName>
    </recommendedName>
</protein>
<evidence type="ECO:0008006" key="4">
    <source>
        <dbReference type="Google" id="ProtNLM"/>
    </source>
</evidence>
<evidence type="ECO:0000313" key="2">
    <source>
        <dbReference type="EMBL" id="KAK8730835.1"/>
    </source>
</evidence>
<accession>A0AAW0WIS9</accession>
<feature type="signal peptide" evidence="1">
    <location>
        <begin position="1"/>
        <end position="19"/>
    </location>
</feature>
<proteinExistence type="predicted"/>
<name>A0AAW0WIS9_CHEQU</name>
<dbReference type="EMBL" id="JARKIK010000063">
    <property type="protein sequence ID" value="KAK8730835.1"/>
    <property type="molecule type" value="Genomic_DNA"/>
</dbReference>
<sequence length="176" mass="19746">MVISVFVVVVLMLTGSGHADEQRLCYKCRAKERCLGLDKSSLEKCNPDVKFCVKKQTFSRVTGAVVTERYCGGRDFLDFSKDLVDNKCYMDIHQQDGRRTSATICYCSYNYCNKATPQSSYLYPLGGNREILLRVAKIDNSLDMSQSISCIAALKDWSLVDLVQSLNFNTTASNIC</sequence>
<evidence type="ECO:0000256" key="1">
    <source>
        <dbReference type="SAM" id="SignalP"/>
    </source>
</evidence>
<reference evidence="2 3" key="1">
    <citation type="journal article" date="2024" name="BMC Genomics">
        <title>Genome assembly of redclaw crayfish (Cherax quadricarinatus) provides insights into its immune adaptation and hypoxia tolerance.</title>
        <authorList>
            <person name="Liu Z."/>
            <person name="Zheng J."/>
            <person name="Li H."/>
            <person name="Fang K."/>
            <person name="Wang S."/>
            <person name="He J."/>
            <person name="Zhou D."/>
            <person name="Weng S."/>
            <person name="Chi M."/>
            <person name="Gu Z."/>
            <person name="He J."/>
            <person name="Li F."/>
            <person name="Wang M."/>
        </authorList>
    </citation>
    <scope>NUCLEOTIDE SEQUENCE [LARGE SCALE GENOMIC DNA]</scope>
    <source>
        <strain evidence="2">ZL_2023a</strain>
    </source>
</reference>
<comment type="caution">
    <text evidence="2">The sequence shown here is derived from an EMBL/GenBank/DDBJ whole genome shotgun (WGS) entry which is preliminary data.</text>
</comment>
<keyword evidence="3" id="KW-1185">Reference proteome</keyword>
<gene>
    <name evidence="2" type="ORF">OTU49_007960</name>
</gene>
<keyword evidence="1" id="KW-0732">Signal</keyword>
<dbReference type="AlphaFoldDB" id="A0AAW0WIS9"/>